<dbReference type="Gene3D" id="2.60.40.420">
    <property type="entry name" value="Cupredoxins - blue copper proteins"/>
    <property type="match status" value="1"/>
</dbReference>
<evidence type="ECO:0000313" key="3">
    <source>
        <dbReference type="Proteomes" id="UP001179121"/>
    </source>
</evidence>
<dbReference type="RefSeq" id="WP_289268265.1">
    <property type="nucleotide sequence ID" value="NZ_OX365700.1"/>
</dbReference>
<dbReference type="InterPro" id="IPR008972">
    <property type="entry name" value="Cupredoxin"/>
</dbReference>
<gene>
    <name evidence="2" type="ORF">DNFV4_01760</name>
</gene>
<dbReference type="Proteomes" id="UP001179121">
    <property type="component" value="Chromosome"/>
</dbReference>
<dbReference type="InterPro" id="IPR028096">
    <property type="entry name" value="EfeO_Cupredoxin"/>
</dbReference>
<feature type="domain" description="EfeO-type cupredoxin-like" evidence="1">
    <location>
        <begin position="22"/>
        <end position="117"/>
    </location>
</feature>
<dbReference type="AlphaFoldDB" id="A0AA86MYK7"/>
<reference evidence="2" key="1">
    <citation type="submission" date="2022-10" db="EMBL/GenBank/DDBJ databases">
        <authorList>
            <person name="Koch H."/>
        </authorList>
    </citation>
    <scope>NUCLEOTIDE SEQUENCE</scope>
    <source>
        <strain evidence="2">DNF</strain>
    </source>
</reference>
<evidence type="ECO:0000313" key="2">
    <source>
        <dbReference type="EMBL" id="CAI4031336.1"/>
    </source>
</evidence>
<dbReference type="PANTHER" id="PTHR36507">
    <property type="entry name" value="BLL1555 PROTEIN"/>
    <property type="match status" value="1"/>
</dbReference>
<dbReference type="InterPro" id="IPR052721">
    <property type="entry name" value="ET_Amicyanin"/>
</dbReference>
<dbReference type="EMBL" id="OX365700">
    <property type="protein sequence ID" value="CAI4031336.1"/>
    <property type="molecule type" value="Genomic_DNA"/>
</dbReference>
<sequence length="127" mass="13451">MKAPIVRALILAVSTIGLVGLPLEASMPPLQITIDSGAPYFVPVSANVPSGTAIHWTNPTASPHTITHMGCVDEEGRCMFDSGTILPDGQFTVPGLPPGRYPYYCQLHPIMRGMLVVTDSQSGSSET</sequence>
<name>A0AA86MYK7_9BACT</name>
<dbReference type="Pfam" id="PF13473">
    <property type="entry name" value="Cupredoxin_1"/>
    <property type="match status" value="1"/>
</dbReference>
<proteinExistence type="predicted"/>
<accession>A0AA86MYK7</accession>
<keyword evidence="3" id="KW-1185">Reference proteome</keyword>
<evidence type="ECO:0000259" key="1">
    <source>
        <dbReference type="Pfam" id="PF13473"/>
    </source>
</evidence>
<dbReference type="SUPFAM" id="SSF49503">
    <property type="entry name" value="Cupredoxins"/>
    <property type="match status" value="1"/>
</dbReference>
<organism evidence="2 3">
    <name type="scientific">Nitrospira tepida</name>
    <dbReference type="NCBI Taxonomy" id="2973512"/>
    <lineage>
        <taxon>Bacteria</taxon>
        <taxon>Pseudomonadati</taxon>
        <taxon>Nitrospirota</taxon>
        <taxon>Nitrospiria</taxon>
        <taxon>Nitrospirales</taxon>
        <taxon>Nitrospiraceae</taxon>
        <taxon>Nitrospira</taxon>
    </lineage>
</organism>
<dbReference type="KEGG" id="nti:DNFV4_01760"/>
<protein>
    <submittedName>
        <fullName evidence="2">Cupredoxin domain-containing protein</fullName>
    </submittedName>
</protein>
<dbReference type="PANTHER" id="PTHR36507:SF1">
    <property type="entry name" value="BLL1555 PROTEIN"/>
    <property type="match status" value="1"/>
</dbReference>